<dbReference type="PANTHER" id="PTHR37984:SF15">
    <property type="entry name" value="INTEGRASE CATALYTIC DOMAIN-CONTAINING PROTEIN"/>
    <property type="match status" value="1"/>
</dbReference>
<accession>A0A6J8BRI1</accession>
<dbReference type="PROSITE" id="PS50994">
    <property type="entry name" value="INTEGRASE"/>
    <property type="match status" value="1"/>
</dbReference>
<evidence type="ECO:0000259" key="4">
    <source>
        <dbReference type="PROSITE" id="PS50994"/>
    </source>
</evidence>
<dbReference type="OrthoDB" id="8947436at2759"/>
<dbReference type="EMBL" id="CACVKT020003843">
    <property type="protein sequence ID" value="CAC5386202.1"/>
    <property type="molecule type" value="Genomic_DNA"/>
</dbReference>
<feature type="domain" description="Integrase catalytic" evidence="4">
    <location>
        <begin position="1"/>
        <end position="76"/>
    </location>
</feature>
<feature type="domain" description="C2H2-type" evidence="3">
    <location>
        <begin position="390"/>
        <end position="420"/>
    </location>
</feature>
<evidence type="ECO:0008006" key="7">
    <source>
        <dbReference type="Google" id="ProtNLM"/>
    </source>
</evidence>
<dbReference type="InterPro" id="IPR001584">
    <property type="entry name" value="Integrase_cat-core"/>
</dbReference>
<evidence type="ECO:0000256" key="1">
    <source>
        <dbReference type="PROSITE-ProRule" id="PRU00042"/>
    </source>
</evidence>
<dbReference type="InterPro" id="IPR036236">
    <property type="entry name" value="Znf_C2H2_sf"/>
</dbReference>
<dbReference type="SUPFAM" id="SSF53098">
    <property type="entry name" value="Ribonuclease H-like"/>
    <property type="match status" value="1"/>
</dbReference>
<dbReference type="GO" id="GO:0015074">
    <property type="term" value="P:DNA integration"/>
    <property type="evidence" value="ECO:0007669"/>
    <property type="project" value="InterPro"/>
</dbReference>
<feature type="compositionally biased region" description="Polar residues" evidence="2">
    <location>
        <begin position="231"/>
        <end position="243"/>
    </location>
</feature>
<dbReference type="Pfam" id="PF00096">
    <property type="entry name" value="zf-C2H2"/>
    <property type="match status" value="1"/>
</dbReference>
<dbReference type="InterPro" id="IPR013087">
    <property type="entry name" value="Znf_C2H2_type"/>
</dbReference>
<proteinExistence type="predicted"/>
<evidence type="ECO:0000313" key="6">
    <source>
        <dbReference type="Proteomes" id="UP000507470"/>
    </source>
</evidence>
<dbReference type="InterPro" id="IPR036397">
    <property type="entry name" value="RNaseH_sf"/>
</dbReference>
<dbReference type="SUPFAM" id="SSF57667">
    <property type="entry name" value="beta-beta-alpha zinc fingers"/>
    <property type="match status" value="1"/>
</dbReference>
<dbReference type="PANTHER" id="PTHR37984">
    <property type="entry name" value="PROTEIN CBG26694"/>
    <property type="match status" value="1"/>
</dbReference>
<evidence type="ECO:0000259" key="3">
    <source>
        <dbReference type="PROSITE" id="PS50157"/>
    </source>
</evidence>
<dbReference type="InterPro" id="IPR054465">
    <property type="entry name" value="Integrase_p58-like_C"/>
</dbReference>
<keyword evidence="1" id="KW-0862">Zinc</keyword>
<dbReference type="PROSITE" id="PS50157">
    <property type="entry name" value="ZINC_FINGER_C2H2_2"/>
    <property type="match status" value="2"/>
</dbReference>
<sequence length="433" mass="50731">MCTMLEINKTRTTLFHPRSDGMIERMNRSINDMLSKYIKSHQKDWDQCLDFIMMAYNSTPHESTGISPYKLVFGQEMSFPIDIITEQIDEMLPAPKYASTYVQELEERLKGAHDLARKHLKVSAERQKISYNTNVKRHNYEIDLVWRNQKKNIPGLKLKIARQWTGPWVVVDKKSDIIFKIQHSKNSTAVIIHGDNLKPYRGNKTAKWFRKNNEERISVEIPDLPEFLSTPDLNENSHTQNPLITAERDDDVESTQEEEKGNEMEDVITDSNDPDNIPGEPVDNYLNKSPIATDKTRSPDVIPLQTWMLHKPAKRGNIVPKISIQRQGGRRRTGRQVKLPSKYQDFVTLIVEENNNNEKHKCNNCGQGYSNRRNLKRHRNQVHEEEVKFYRCPINLCDKHFYRREYLSLHLDFTHKYSDDEAKRRAKEVTTQV</sequence>
<dbReference type="SMART" id="SM00355">
    <property type="entry name" value="ZnF_C2H2"/>
    <property type="match status" value="2"/>
</dbReference>
<dbReference type="InterPro" id="IPR012337">
    <property type="entry name" value="RNaseH-like_sf"/>
</dbReference>
<evidence type="ECO:0000313" key="5">
    <source>
        <dbReference type="EMBL" id="CAC5386202.1"/>
    </source>
</evidence>
<feature type="region of interest" description="Disordered" evidence="2">
    <location>
        <begin position="228"/>
        <end position="297"/>
    </location>
</feature>
<keyword evidence="1" id="KW-0863">Zinc-finger</keyword>
<dbReference type="Gene3D" id="3.30.420.10">
    <property type="entry name" value="Ribonuclease H-like superfamily/Ribonuclease H"/>
    <property type="match status" value="1"/>
</dbReference>
<feature type="domain" description="C2H2-type" evidence="3">
    <location>
        <begin position="360"/>
        <end position="388"/>
    </location>
</feature>
<dbReference type="InterPro" id="IPR050951">
    <property type="entry name" value="Retrovirus_Pol_polyprotein"/>
</dbReference>
<dbReference type="Pfam" id="PF22938">
    <property type="entry name" value="Integrase_p58_C"/>
    <property type="match status" value="1"/>
</dbReference>
<keyword evidence="6" id="KW-1185">Reference proteome</keyword>
<gene>
    <name evidence="5" type="ORF">MCOR_21666</name>
</gene>
<dbReference type="AlphaFoldDB" id="A0A6J8BRI1"/>
<dbReference type="PROSITE" id="PS00028">
    <property type="entry name" value="ZINC_FINGER_C2H2_1"/>
    <property type="match status" value="2"/>
</dbReference>
<organism evidence="5 6">
    <name type="scientific">Mytilus coruscus</name>
    <name type="common">Sea mussel</name>
    <dbReference type="NCBI Taxonomy" id="42192"/>
    <lineage>
        <taxon>Eukaryota</taxon>
        <taxon>Metazoa</taxon>
        <taxon>Spiralia</taxon>
        <taxon>Lophotrochozoa</taxon>
        <taxon>Mollusca</taxon>
        <taxon>Bivalvia</taxon>
        <taxon>Autobranchia</taxon>
        <taxon>Pteriomorphia</taxon>
        <taxon>Mytilida</taxon>
        <taxon>Mytiloidea</taxon>
        <taxon>Mytilidae</taxon>
        <taxon>Mytilinae</taxon>
        <taxon>Mytilus</taxon>
    </lineage>
</organism>
<evidence type="ECO:0000256" key="2">
    <source>
        <dbReference type="SAM" id="MobiDB-lite"/>
    </source>
</evidence>
<name>A0A6J8BRI1_MYTCO</name>
<dbReference type="Proteomes" id="UP000507470">
    <property type="component" value="Unassembled WGS sequence"/>
</dbReference>
<dbReference type="GO" id="GO:0003676">
    <property type="term" value="F:nucleic acid binding"/>
    <property type="evidence" value="ECO:0007669"/>
    <property type="project" value="InterPro"/>
</dbReference>
<keyword evidence="1" id="KW-0479">Metal-binding</keyword>
<dbReference type="Gene3D" id="3.30.160.60">
    <property type="entry name" value="Classic Zinc Finger"/>
    <property type="match status" value="1"/>
</dbReference>
<protein>
    <recommendedName>
        <fullName evidence="7">Integrase catalytic domain-containing protein</fullName>
    </recommendedName>
</protein>
<reference evidence="5 6" key="1">
    <citation type="submission" date="2020-06" db="EMBL/GenBank/DDBJ databases">
        <authorList>
            <person name="Li R."/>
            <person name="Bekaert M."/>
        </authorList>
    </citation>
    <scope>NUCLEOTIDE SEQUENCE [LARGE SCALE GENOMIC DNA]</scope>
    <source>
        <strain evidence="6">wild</strain>
    </source>
</reference>
<dbReference type="GO" id="GO:0008270">
    <property type="term" value="F:zinc ion binding"/>
    <property type="evidence" value="ECO:0007669"/>
    <property type="project" value="UniProtKB-KW"/>
</dbReference>